<proteinExistence type="predicted"/>
<evidence type="ECO:0000313" key="1">
    <source>
        <dbReference type="EMBL" id="AIL44445.1"/>
    </source>
</evidence>
<organism evidence="1 2">
    <name type="scientific">Elizabethkingia anophelis NUHP1</name>
    <dbReference type="NCBI Taxonomy" id="1338011"/>
    <lineage>
        <taxon>Bacteria</taxon>
        <taxon>Pseudomonadati</taxon>
        <taxon>Bacteroidota</taxon>
        <taxon>Flavobacteriia</taxon>
        <taxon>Flavobacteriales</taxon>
        <taxon>Weeksellaceae</taxon>
        <taxon>Elizabethkingia</taxon>
    </lineage>
</organism>
<dbReference type="AlphaFoldDB" id="A0A077EFZ8"/>
<name>A0A077EFZ8_9FLAO</name>
<protein>
    <submittedName>
        <fullName evidence="1">Uncharacterized protein</fullName>
    </submittedName>
</protein>
<dbReference type="EMBL" id="CP007547">
    <property type="protein sequence ID" value="AIL44445.1"/>
    <property type="molecule type" value="Genomic_DNA"/>
</dbReference>
<dbReference type="Proteomes" id="UP000028933">
    <property type="component" value="Chromosome"/>
</dbReference>
<reference evidence="1" key="1">
    <citation type="journal article" date="2013" name="Lancet">
        <title>First case of E anophelis outbreak in an intensive-care unit.</title>
        <authorList>
            <person name="Teo J."/>
            <person name="Tan S.Y."/>
            <person name="Tay M."/>
            <person name="Ding Y."/>
            <person name="Kjelleberg S."/>
            <person name="Givskov M."/>
            <person name="Lin R.T."/>
            <person name="Yang L."/>
        </authorList>
    </citation>
    <scope>NUCLEOTIDE SEQUENCE [LARGE SCALE GENOMIC DNA]</scope>
    <source>
        <strain evidence="1">NUHP1</strain>
    </source>
</reference>
<accession>A0A077EFZ8</accession>
<dbReference type="KEGG" id="eao:BD94_0670"/>
<dbReference type="RefSeq" id="WP_024564926.1">
    <property type="nucleotide sequence ID" value="NZ_CP007547.1"/>
</dbReference>
<dbReference type="STRING" id="1338011.BD94_0670"/>
<sequence>MMFDNYTNISLFNYEIHLETIVKAVCEISFDIGVQLDGLVELRNRDAGFTILDLFNDPFLKEMSIRPEEVLDRYDEKGELIKGMGKDGLIGKIAAYFNEEITKLPKFEESLSATTDVVFLNRLSTKFMGYGDKGKERLITAIKKTKILEILVSKLNSEKIQKSLGNLAFFENEIFYKGVISEQKFVGQPEVTIVPASILKIEELHALPVDEKDIWINAKFYKRYPFFSMSNEISIISDSNGIEMGIIVGTCFIPYVNIHLAPFIKPEFLKSYYFDLLKNTYSKKKRGIDVKLDDLVKDFKTQVSNSKLSFLLSHLKNNFYLDGTVAIDSEFSHFFNSVVSVEQLEHLKEYHFLLSPSIQDETVLGVYTNVKKDKDYNLIHWLNHDGESKVNHYRSVSPKNMSKRFVSTLKPSICYYFLSKYFEDFVEIILDENEYSYASNHHFTIDKEEFTEVDFLIETSKKITYVESKTKISKFYIDGYLKRASQLIDKFKKLYDDGIEIQFVLIGSFSDKTVSEYQYFIDTSGNKDRGYNIKREGLNSIPYLFDVPIPDKGGKTITIIAEPEFEKLKQIILEICPK</sequence>
<dbReference type="HOGENOM" id="CLU_471549_0_0_10"/>
<gene>
    <name evidence="1" type="ORF">BD94_0670</name>
</gene>
<evidence type="ECO:0000313" key="2">
    <source>
        <dbReference type="Proteomes" id="UP000028933"/>
    </source>
</evidence>
<reference evidence="1" key="2">
    <citation type="journal article" date="2015" name="Genome Biol. Evol.">
        <title>Complete Genome Sequence and Transcriptomic Analysis of the Novel Pathogen Elizabethkingia anophelis in Response to Oxidative Stress.</title>
        <authorList>
            <person name="Li Y."/>
            <person name="Liu Y."/>
            <person name="Chew S.C."/>
            <person name="Tay M."/>
            <person name="Salido M.M."/>
            <person name="Teo J."/>
            <person name="Lauro F.M."/>
            <person name="Givskov M."/>
            <person name="Yang L."/>
        </authorList>
    </citation>
    <scope>NUCLEOTIDE SEQUENCE</scope>
    <source>
        <strain evidence="1">NUHP1</strain>
    </source>
</reference>